<protein>
    <submittedName>
        <fullName evidence="2">Uncharacterized protein</fullName>
    </submittedName>
</protein>
<reference evidence="2 3" key="1">
    <citation type="submission" date="2017-05" db="EMBL/GenBank/DDBJ databases">
        <title>The Genome Sequence of Enterococcus sp. 8G7_MSG3316.</title>
        <authorList>
            <consortium name="The Broad Institute Genomics Platform"/>
            <consortium name="The Broad Institute Genomic Center for Infectious Diseases"/>
            <person name="Earl A."/>
            <person name="Manson A."/>
            <person name="Schwartman J."/>
            <person name="Gilmore M."/>
            <person name="Abouelleil A."/>
            <person name="Cao P."/>
            <person name="Chapman S."/>
            <person name="Cusick C."/>
            <person name="Shea T."/>
            <person name="Young S."/>
            <person name="Neafsey D."/>
            <person name="Nusbaum C."/>
            <person name="Birren B."/>
        </authorList>
    </citation>
    <scope>NUCLEOTIDE SEQUENCE [LARGE SCALE GENOMIC DNA]</scope>
    <source>
        <strain evidence="2 3">8G7_MSG3316</strain>
    </source>
</reference>
<evidence type="ECO:0000313" key="2">
    <source>
        <dbReference type="EMBL" id="OTN76475.1"/>
    </source>
</evidence>
<feature type="transmembrane region" description="Helical" evidence="1">
    <location>
        <begin position="304"/>
        <end position="326"/>
    </location>
</feature>
<keyword evidence="1" id="KW-0472">Membrane</keyword>
<accession>A0A242A612</accession>
<dbReference type="EMBL" id="NGKU01000001">
    <property type="protein sequence ID" value="OTN76475.1"/>
    <property type="molecule type" value="Genomic_DNA"/>
</dbReference>
<dbReference type="STRING" id="1834191.A5886_001552"/>
<evidence type="ECO:0000256" key="1">
    <source>
        <dbReference type="SAM" id="Phobius"/>
    </source>
</evidence>
<proteinExistence type="predicted"/>
<evidence type="ECO:0000313" key="3">
    <source>
        <dbReference type="Proteomes" id="UP000195043"/>
    </source>
</evidence>
<sequence length="424" mass="48069">MRRMTYVLTEMGVHLWLKGAMVVMTALVIMSSIQFFQAYETYLAHTQALTKNFGSDSSIRLVDVSTDFISPKDTLAIIEEGKALFGEDIYYYLQGGDYFADADAFIFSESSMPIENQFGQPLVQPQLMIMNQALVEKAAFHLSSGHQLDDTDFAVQGNGILLGADYQEGYQIGDDFLLQTYEDVDDEGLVITVERSYTVKGFLTDNHALQNFWQGMTEEIILDKMIVMPLTEDMVQSNSPTLAVQMMGFFYMLPAEAEKKLDYLATAEAVKEIGLSHGYLSFINDRTSYDYEINMYRSLYRNQLLLLLLLLVFATVQTGMIVHFSYKKRLSAYDAYFSIGSTKTEIFMILITGYLLLFVVAWALLSILAQTFLNEEWLLRQIVVGTLSYFAIYLLIVLIVLYFHCFPRKKTGGISLGEGGNQHD</sequence>
<keyword evidence="1" id="KW-0812">Transmembrane</keyword>
<dbReference type="OrthoDB" id="5022643at2"/>
<gene>
    <name evidence="2" type="ORF">A5886_001552</name>
</gene>
<keyword evidence="1" id="KW-1133">Transmembrane helix</keyword>
<comment type="caution">
    <text evidence="2">The sequence shown here is derived from an EMBL/GenBank/DDBJ whole genome shotgun (WGS) entry which is preliminary data.</text>
</comment>
<feature type="transmembrane region" description="Helical" evidence="1">
    <location>
        <begin position="346"/>
        <end position="365"/>
    </location>
</feature>
<feature type="transmembrane region" description="Helical" evidence="1">
    <location>
        <begin position="377"/>
        <end position="403"/>
    </location>
</feature>
<organism evidence="2 3">
    <name type="scientific">Candidatus Enterococcus testudinis</name>
    <dbReference type="NCBI Taxonomy" id="1834191"/>
    <lineage>
        <taxon>Bacteria</taxon>
        <taxon>Bacillati</taxon>
        <taxon>Bacillota</taxon>
        <taxon>Bacilli</taxon>
        <taxon>Lactobacillales</taxon>
        <taxon>Enterococcaceae</taxon>
        <taxon>Enterococcus</taxon>
    </lineage>
</organism>
<dbReference type="RefSeq" id="WP_086274424.1">
    <property type="nucleotide sequence ID" value="NZ_NGKU01000001.1"/>
</dbReference>
<name>A0A242A612_9ENTE</name>
<keyword evidence="3" id="KW-1185">Reference proteome</keyword>
<dbReference type="AlphaFoldDB" id="A0A242A612"/>
<feature type="transmembrane region" description="Helical" evidence="1">
    <location>
        <begin position="15"/>
        <end position="36"/>
    </location>
</feature>
<dbReference type="Proteomes" id="UP000195043">
    <property type="component" value="Unassembled WGS sequence"/>
</dbReference>